<feature type="transmembrane region" description="Helical" evidence="7">
    <location>
        <begin position="159"/>
        <end position="179"/>
    </location>
</feature>
<organism evidence="10 11">
    <name type="scientific">Ruixingdingia sedimenti</name>
    <dbReference type="NCBI Taxonomy" id="3073604"/>
    <lineage>
        <taxon>Bacteria</taxon>
        <taxon>Pseudomonadati</taxon>
        <taxon>Pseudomonadota</taxon>
        <taxon>Alphaproteobacteria</taxon>
        <taxon>Rhodobacterales</taxon>
        <taxon>Paracoccaceae</taxon>
        <taxon>Ruixingdingia</taxon>
    </lineage>
</organism>
<dbReference type="EMBL" id="JAVKPH010000005">
    <property type="protein sequence ID" value="MDR5652271.1"/>
    <property type="molecule type" value="Genomic_DNA"/>
</dbReference>
<feature type="domain" description="ABC transporter" evidence="8">
    <location>
        <begin position="338"/>
        <end position="546"/>
    </location>
</feature>
<feature type="transmembrane region" description="Helical" evidence="7">
    <location>
        <begin position="237"/>
        <end position="262"/>
    </location>
</feature>
<dbReference type="InterPro" id="IPR027417">
    <property type="entry name" value="P-loop_NTPase"/>
</dbReference>
<evidence type="ECO:0000256" key="2">
    <source>
        <dbReference type="ARBA" id="ARBA00022692"/>
    </source>
</evidence>
<dbReference type="InterPro" id="IPR003439">
    <property type="entry name" value="ABC_transporter-like_ATP-bd"/>
</dbReference>
<evidence type="ECO:0000313" key="10">
    <source>
        <dbReference type="EMBL" id="MDR5652271.1"/>
    </source>
</evidence>
<comment type="subcellular location">
    <subcellularLocation>
        <location evidence="1">Cell membrane</location>
        <topology evidence="1">Multi-pass membrane protein</topology>
    </subcellularLocation>
</comment>
<keyword evidence="6 7" id="KW-0472">Membrane</keyword>
<dbReference type="PROSITE" id="PS00211">
    <property type="entry name" value="ABC_TRANSPORTER_1"/>
    <property type="match status" value="1"/>
</dbReference>
<evidence type="ECO:0000256" key="7">
    <source>
        <dbReference type="SAM" id="Phobius"/>
    </source>
</evidence>
<dbReference type="PANTHER" id="PTHR24221">
    <property type="entry name" value="ATP-BINDING CASSETTE SUB-FAMILY B"/>
    <property type="match status" value="1"/>
</dbReference>
<dbReference type="PANTHER" id="PTHR24221:SF590">
    <property type="entry name" value="COMPONENT LINKED WITH THE ASSEMBLY OF CYTOCHROME' TRANSPORT TRANSMEMBRANE ATP-BINDING PROTEIN ABC TRANSPORTER CYDD-RELATED"/>
    <property type="match status" value="1"/>
</dbReference>
<evidence type="ECO:0000256" key="5">
    <source>
        <dbReference type="ARBA" id="ARBA00022989"/>
    </source>
</evidence>
<evidence type="ECO:0000256" key="6">
    <source>
        <dbReference type="ARBA" id="ARBA00023136"/>
    </source>
</evidence>
<dbReference type="InterPro" id="IPR036640">
    <property type="entry name" value="ABC1_TM_sf"/>
</dbReference>
<dbReference type="Proteomes" id="UP001247754">
    <property type="component" value="Unassembled WGS sequence"/>
</dbReference>
<accession>A0ABU1F5X0</accession>
<dbReference type="Gene3D" id="1.20.1560.10">
    <property type="entry name" value="ABC transporter type 1, transmembrane domain"/>
    <property type="match status" value="1"/>
</dbReference>
<keyword evidence="4 10" id="KW-0067">ATP-binding</keyword>
<dbReference type="PROSITE" id="PS50893">
    <property type="entry name" value="ABC_TRANSPORTER_2"/>
    <property type="match status" value="1"/>
</dbReference>
<evidence type="ECO:0000256" key="4">
    <source>
        <dbReference type="ARBA" id="ARBA00022840"/>
    </source>
</evidence>
<feature type="domain" description="ABC transmembrane type-1" evidence="9">
    <location>
        <begin position="22"/>
        <end position="308"/>
    </location>
</feature>
<dbReference type="Pfam" id="PF00005">
    <property type="entry name" value="ABC_tran"/>
    <property type="match status" value="1"/>
</dbReference>
<keyword evidence="11" id="KW-1185">Reference proteome</keyword>
<dbReference type="InterPro" id="IPR003593">
    <property type="entry name" value="AAA+_ATPase"/>
</dbReference>
<dbReference type="SMART" id="SM00382">
    <property type="entry name" value="AAA"/>
    <property type="match status" value="1"/>
</dbReference>
<dbReference type="SUPFAM" id="SSF52540">
    <property type="entry name" value="P-loop containing nucleoside triphosphate hydrolases"/>
    <property type="match status" value="1"/>
</dbReference>
<evidence type="ECO:0000313" key="11">
    <source>
        <dbReference type="Proteomes" id="UP001247754"/>
    </source>
</evidence>
<dbReference type="RefSeq" id="WP_310456520.1">
    <property type="nucleotide sequence ID" value="NZ_JAVKPH010000005.1"/>
</dbReference>
<keyword evidence="2 7" id="KW-0812">Transmembrane</keyword>
<dbReference type="Gene3D" id="3.40.50.300">
    <property type="entry name" value="P-loop containing nucleotide triphosphate hydrolases"/>
    <property type="match status" value="1"/>
</dbReference>
<dbReference type="GO" id="GO:0005524">
    <property type="term" value="F:ATP binding"/>
    <property type="evidence" value="ECO:0007669"/>
    <property type="project" value="UniProtKB-KW"/>
</dbReference>
<keyword evidence="3" id="KW-0547">Nucleotide-binding</keyword>
<feature type="transmembrane region" description="Helical" evidence="7">
    <location>
        <begin position="53"/>
        <end position="72"/>
    </location>
</feature>
<dbReference type="PROSITE" id="PS50929">
    <property type="entry name" value="ABC_TM1F"/>
    <property type="match status" value="1"/>
</dbReference>
<dbReference type="Pfam" id="PF00664">
    <property type="entry name" value="ABC_membrane"/>
    <property type="match status" value="1"/>
</dbReference>
<protein>
    <submittedName>
        <fullName evidence="10">ATP-binding cassette domain-containing protein</fullName>
    </submittedName>
</protein>
<evidence type="ECO:0000256" key="3">
    <source>
        <dbReference type="ARBA" id="ARBA00022741"/>
    </source>
</evidence>
<name>A0ABU1F5X0_9RHOB</name>
<comment type="caution">
    <text evidence="10">The sequence shown here is derived from an EMBL/GenBank/DDBJ whole genome shotgun (WGS) entry which is preliminary data.</text>
</comment>
<proteinExistence type="predicted"/>
<evidence type="ECO:0000256" key="1">
    <source>
        <dbReference type="ARBA" id="ARBA00004651"/>
    </source>
</evidence>
<dbReference type="InterPro" id="IPR011527">
    <property type="entry name" value="ABC1_TM_dom"/>
</dbReference>
<reference evidence="10 11" key="1">
    <citation type="submission" date="2023-09" db="EMBL/GenBank/DDBJ databases">
        <title>Xinfangfangia sedmenti sp. nov., isolated the sedment.</title>
        <authorList>
            <person name="Xu L."/>
        </authorList>
    </citation>
    <scope>NUCLEOTIDE SEQUENCE [LARGE SCALE GENOMIC DNA]</scope>
    <source>
        <strain evidence="10 11">LG-4</strain>
    </source>
</reference>
<evidence type="ECO:0000259" key="8">
    <source>
        <dbReference type="PROSITE" id="PS50893"/>
    </source>
</evidence>
<keyword evidence="5 7" id="KW-1133">Transmembrane helix</keyword>
<feature type="transmembrane region" description="Helical" evidence="7">
    <location>
        <begin position="135"/>
        <end position="153"/>
    </location>
</feature>
<dbReference type="SUPFAM" id="SSF90123">
    <property type="entry name" value="ABC transporter transmembrane region"/>
    <property type="match status" value="1"/>
</dbReference>
<evidence type="ECO:0000259" key="9">
    <source>
        <dbReference type="PROSITE" id="PS50929"/>
    </source>
</evidence>
<dbReference type="InterPro" id="IPR039421">
    <property type="entry name" value="Type_1_exporter"/>
</dbReference>
<sequence length="546" mass="55571">MRRDPDPLARLVQPVSRVLRQGSALTVLSGLVWPAQAALVATAFGRLVAGQPVGIGGLAAAYVVLGLVRAWLGMAADRKAQAAAETLTAGLRAEIVAGEAARSGAGAAGGAGAVAALAAEKLEALVPWLTRYAPARLRVAVLPPVILALSLWFSWAAGLVLLISGPLIPVFMALVGLAARETSERQMARIGSLNDLLVDRLSALADIRLLGAGDAVARDFATQAGGLRRDTMAVLRLAFLSSTVLELFAAVGVAMMAVWVGFSLLGVVSFGTWGAPLAPEAGIFLLLLAPDFYQPMRDLAAAWHDKAAAEAVAAELAARAATQTPSLPGRGERVAPLAGPASITLAGCRAAHGLRLPDMAIAPGEAVALVGPSGAGKTTVLRLMAGLSLPCDGEVRVAGQTLTSDNADAWRARIGWMPQSVHFLNASLRANLTLGRAGDVAAALAGSAAAGVVTRLPGGLTARLGETGGGLSGGEARRMTLARALHGAPDVILADEPTADLDAGTAGAVAEGLLAANRRGATLVVATHDRNLAARMDRIIRLEGTA</sequence>
<gene>
    <name evidence="10" type="ORF">RGD00_06640</name>
</gene>
<dbReference type="CDD" id="cd18584">
    <property type="entry name" value="ABC_6TM_AarD_CydD"/>
    <property type="match status" value="1"/>
</dbReference>
<dbReference type="InterPro" id="IPR017871">
    <property type="entry name" value="ABC_transporter-like_CS"/>
</dbReference>